<dbReference type="AlphaFoldDB" id="A0AA86SZX6"/>
<evidence type="ECO:0000313" key="1">
    <source>
        <dbReference type="EMBL" id="CAJ1957091.1"/>
    </source>
</evidence>
<feature type="non-terminal residue" evidence="1">
    <location>
        <position position="58"/>
    </location>
</feature>
<organism evidence="1 2">
    <name type="scientific">Sphenostylis stenocarpa</name>
    <dbReference type="NCBI Taxonomy" id="92480"/>
    <lineage>
        <taxon>Eukaryota</taxon>
        <taxon>Viridiplantae</taxon>
        <taxon>Streptophyta</taxon>
        <taxon>Embryophyta</taxon>
        <taxon>Tracheophyta</taxon>
        <taxon>Spermatophyta</taxon>
        <taxon>Magnoliopsida</taxon>
        <taxon>eudicotyledons</taxon>
        <taxon>Gunneridae</taxon>
        <taxon>Pentapetalae</taxon>
        <taxon>rosids</taxon>
        <taxon>fabids</taxon>
        <taxon>Fabales</taxon>
        <taxon>Fabaceae</taxon>
        <taxon>Papilionoideae</taxon>
        <taxon>50 kb inversion clade</taxon>
        <taxon>NPAAA clade</taxon>
        <taxon>indigoferoid/millettioid clade</taxon>
        <taxon>Phaseoleae</taxon>
        <taxon>Sphenostylis</taxon>
    </lineage>
</organism>
<evidence type="ECO:0000313" key="2">
    <source>
        <dbReference type="Proteomes" id="UP001189624"/>
    </source>
</evidence>
<dbReference type="EMBL" id="OY731402">
    <property type="protein sequence ID" value="CAJ1957091.1"/>
    <property type="molecule type" value="Genomic_DNA"/>
</dbReference>
<gene>
    <name evidence="1" type="ORF">AYBTSS11_LOCUS17014</name>
</gene>
<name>A0AA86SZX6_9FABA</name>
<proteinExistence type="predicted"/>
<reference evidence="1" key="1">
    <citation type="submission" date="2023-10" db="EMBL/GenBank/DDBJ databases">
        <authorList>
            <person name="Domelevo Entfellner J.-B."/>
        </authorList>
    </citation>
    <scope>NUCLEOTIDE SEQUENCE</scope>
</reference>
<keyword evidence="2" id="KW-1185">Reference proteome</keyword>
<dbReference type="Gramene" id="rna-AYBTSS11_LOCUS17014">
    <property type="protein sequence ID" value="CAJ1957091.1"/>
    <property type="gene ID" value="gene-AYBTSS11_LOCUS17014"/>
</dbReference>
<accession>A0AA86SZX6</accession>
<protein>
    <submittedName>
        <fullName evidence="1">Uncharacterized protein</fullName>
    </submittedName>
</protein>
<sequence length="58" mass="6604">SGFRFHKSCSHVSAWLDLRHVTLKSVGEIGGSNPQFVRFVVVYEKRCTEELNGMARVH</sequence>
<feature type="non-terminal residue" evidence="1">
    <location>
        <position position="1"/>
    </location>
</feature>
<dbReference type="Proteomes" id="UP001189624">
    <property type="component" value="Chromosome 5"/>
</dbReference>